<sequence>MRCCYFNEGQRNSILITLKLFYRGFALGLVDWVKIRLANMTAPIGLMDLDTLVSHVSARSLLALPSNVSTEFSGVSMVGTRALIRKNVKGLHLVAVPSTGLQSDLL</sequence>
<reference evidence="1" key="1">
    <citation type="submission" date="2018-05" db="EMBL/GenBank/DDBJ databases">
        <authorList>
            <person name="Lanie J.A."/>
            <person name="Ng W.-L."/>
            <person name="Kazmierczak K.M."/>
            <person name="Andrzejewski T.M."/>
            <person name="Davidsen T.M."/>
            <person name="Wayne K.J."/>
            <person name="Tettelin H."/>
            <person name="Glass J.I."/>
            <person name="Rusch D."/>
            <person name="Podicherti R."/>
            <person name="Tsui H.-C.T."/>
            <person name="Winkler M.E."/>
        </authorList>
    </citation>
    <scope>NUCLEOTIDE SEQUENCE</scope>
</reference>
<dbReference type="EMBL" id="UINC01217661">
    <property type="protein sequence ID" value="SVE44355.1"/>
    <property type="molecule type" value="Genomic_DNA"/>
</dbReference>
<dbReference type="AlphaFoldDB" id="A0A383DJC7"/>
<organism evidence="1">
    <name type="scientific">marine metagenome</name>
    <dbReference type="NCBI Taxonomy" id="408172"/>
    <lineage>
        <taxon>unclassified sequences</taxon>
        <taxon>metagenomes</taxon>
        <taxon>ecological metagenomes</taxon>
    </lineage>
</organism>
<feature type="non-terminal residue" evidence="1">
    <location>
        <position position="106"/>
    </location>
</feature>
<accession>A0A383DJC7</accession>
<name>A0A383DJC7_9ZZZZ</name>
<gene>
    <name evidence="1" type="ORF">METZ01_LOCUS497209</name>
</gene>
<evidence type="ECO:0000313" key="1">
    <source>
        <dbReference type="EMBL" id="SVE44355.1"/>
    </source>
</evidence>
<proteinExistence type="predicted"/>
<protein>
    <submittedName>
        <fullName evidence="1">Uncharacterized protein</fullName>
    </submittedName>
</protein>